<organism evidence="7 8">
    <name type="scientific">Enterococcus faecium</name>
    <name type="common">Streptococcus faecium</name>
    <dbReference type="NCBI Taxonomy" id="1352"/>
    <lineage>
        <taxon>Bacteria</taxon>
        <taxon>Bacillati</taxon>
        <taxon>Bacillota</taxon>
        <taxon>Bacilli</taxon>
        <taxon>Lactobacillales</taxon>
        <taxon>Enterococcaceae</taxon>
        <taxon>Enterococcus</taxon>
    </lineage>
</organism>
<dbReference type="GO" id="GO:0005886">
    <property type="term" value="C:plasma membrane"/>
    <property type="evidence" value="ECO:0007669"/>
    <property type="project" value="UniProtKB-SubCell"/>
</dbReference>
<keyword evidence="4 5" id="KW-0472">Membrane</keyword>
<feature type="non-terminal residue" evidence="7">
    <location>
        <position position="112"/>
    </location>
</feature>
<gene>
    <name evidence="7" type="ORF">KYX88_16405</name>
</gene>
<dbReference type="SUPFAM" id="SSF90123">
    <property type="entry name" value="ABC transporter transmembrane region"/>
    <property type="match status" value="1"/>
</dbReference>
<name>A0A9X1KCM9_ENTFC</name>
<evidence type="ECO:0000313" key="7">
    <source>
        <dbReference type="EMBL" id="MBX4224253.1"/>
    </source>
</evidence>
<evidence type="ECO:0000256" key="1">
    <source>
        <dbReference type="ARBA" id="ARBA00004651"/>
    </source>
</evidence>
<dbReference type="Gene3D" id="1.20.1560.10">
    <property type="entry name" value="ABC transporter type 1, transmembrane domain"/>
    <property type="match status" value="1"/>
</dbReference>
<evidence type="ECO:0000259" key="6">
    <source>
        <dbReference type="PROSITE" id="PS50929"/>
    </source>
</evidence>
<evidence type="ECO:0000256" key="2">
    <source>
        <dbReference type="ARBA" id="ARBA00022692"/>
    </source>
</evidence>
<comment type="caution">
    <text evidence="7">The sequence shown here is derived from an EMBL/GenBank/DDBJ whole genome shotgun (WGS) entry which is preliminary data.</text>
</comment>
<keyword evidence="7" id="KW-0547">Nucleotide-binding</keyword>
<reference evidence="7" key="1">
    <citation type="journal article" date="2022" name="J. Anim. Sci.">
        <title>Whole genome sequence analyses-based assessment of virulence potential and antimicrobial susceptibilities and resistance of Enterococcus faecium strains isolated from commercial swine and cattle probiotic products.</title>
        <authorList>
            <person name="Shridhar P.B."/>
            <person name="Amachawadi R.G."/>
            <person name="Tokach M."/>
            <person name="Patel I."/>
            <person name="Gangiredla J."/>
            <person name="Mammel M."/>
            <person name="Nagaraja T.G."/>
        </authorList>
    </citation>
    <scope>NUCLEOTIDE SEQUENCE</scope>
    <source>
        <strain evidence="7">EF215</strain>
    </source>
</reference>
<sequence>FDKIQSYSHQEYENLGVSSLITRTTNDAYQIMLFLQNILRIGFMSPLMFVVSLYMVMRTSVTLSLYVVGALPLLLLAVVAIAKVSEPLSKKQQKNLDKINSILRENLSGLRV</sequence>
<dbReference type="EMBL" id="JAIFOC010000620">
    <property type="protein sequence ID" value="MBX4224253.1"/>
    <property type="molecule type" value="Genomic_DNA"/>
</dbReference>
<comment type="subcellular location">
    <subcellularLocation>
        <location evidence="1">Cell membrane</location>
        <topology evidence="1">Multi-pass membrane protein</topology>
    </subcellularLocation>
</comment>
<dbReference type="Proteomes" id="UP001139644">
    <property type="component" value="Unassembled WGS sequence"/>
</dbReference>
<evidence type="ECO:0000256" key="5">
    <source>
        <dbReference type="SAM" id="Phobius"/>
    </source>
</evidence>
<dbReference type="InterPro" id="IPR036640">
    <property type="entry name" value="ABC1_TM_sf"/>
</dbReference>
<dbReference type="GO" id="GO:0140359">
    <property type="term" value="F:ABC-type transporter activity"/>
    <property type="evidence" value="ECO:0007669"/>
    <property type="project" value="InterPro"/>
</dbReference>
<feature type="non-terminal residue" evidence="7">
    <location>
        <position position="1"/>
    </location>
</feature>
<proteinExistence type="predicted"/>
<keyword evidence="3 5" id="KW-1133">Transmembrane helix</keyword>
<evidence type="ECO:0000313" key="8">
    <source>
        <dbReference type="Proteomes" id="UP001139644"/>
    </source>
</evidence>
<dbReference type="RefSeq" id="WP_259471362.1">
    <property type="nucleotide sequence ID" value="NZ_JAIFOC010000620.1"/>
</dbReference>
<feature type="transmembrane region" description="Helical" evidence="5">
    <location>
        <begin position="63"/>
        <end position="84"/>
    </location>
</feature>
<evidence type="ECO:0000256" key="4">
    <source>
        <dbReference type="ARBA" id="ARBA00023136"/>
    </source>
</evidence>
<evidence type="ECO:0000256" key="3">
    <source>
        <dbReference type="ARBA" id="ARBA00022989"/>
    </source>
</evidence>
<feature type="domain" description="ABC transmembrane type-1" evidence="6">
    <location>
        <begin position="1"/>
        <end position="112"/>
    </location>
</feature>
<protein>
    <submittedName>
        <fullName evidence="7">ABC transporter ATP-binding protein</fullName>
    </submittedName>
</protein>
<accession>A0A9X1KCM9</accession>
<keyword evidence="7" id="KW-0067">ATP-binding</keyword>
<dbReference type="GO" id="GO:0005524">
    <property type="term" value="F:ATP binding"/>
    <property type="evidence" value="ECO:0007669"/>
    <property type="project" value="UniProtKB-KW"/>
</dbReference>
<dbReference type="Pfam" id="PF00664">
    <property type="entry name" value="ABC_membrane"/>
    <property type="match status" value="1"/>
</dbReference>
<dbReference type="InterPro" id="IPR011527">
    <property type="entry name" value="ABC1_TM_dom"/>
</dbReference>
<keyword evidence="2 5" id="KW-0812">Transmembrane</keyword>
<feature type="transmembrane region" description="Helical" evidence="5">
    <location>
        <begin position="38"/>
        <end position="57"/>
    </location>
</feature>
<dbReference type="AlphaFoldDB" id="A0A9X1KCM9"/>
<dbReference type="PROSITE" id="PS50929">
    <property type="entry name" value="ABC_TM1F"/>
    <property type="match status" value="1"/>
</dbReference>